<feature type="transmembrane region" description="Helical" evidence="5">
    <location>
        <begin position="53"/>
        <end position="78"/>
    </location>
</feature>
<proteinExistence type="predicted"/>
<dbReference type="InterPro" id="IPR010652">
    <property type="entry name" value="DUF1232"/>
</dbReference>
<keyword evidence="4 5" id="KW-0472">Membrane</keyword>
<evidence type="ECO:0000256" key="5">
    <source>
        <dbReference type="SAM" id="Phobius"/>
    </source>
</evidence>
<comment type="subcellular location">
    <subcellularLocation>
        <location evidence="1">Endomembrane system</location>
        <topology evidence="1">Multi-pass membrane protein</topology>
    </subcellularLocation>
</comment>
<feature type="transmembrane region" description="Helical" evidence="5">
    <location>
        <begin position="99"/>
        <end position="119"/>
    </location>
</feature>
<protein>
    <submittedName>
        <fullName evidence="7">DUF1232 domain-containing protein</fullName>
    </submittedName>
</protein>
<evidence type="ECO:0000313" key="7">
    <source>
        <dbReference type="EMBL" id="ROI08476.1"/>
    </source>
</evidence>
<evidence type="ECO:0000313" key="8">
    <source>
        <dbReference type="Proteomes" id="UP000270224"/>
    </source>
</evidence>
<accession>A0A3N0WTR4</accession>
<organism evidence="7 8">
    <name type="scientific">Kaistella daneshvariae</name>
    <dbReference type="NCBI Taxonomy" id="2487074"/>
    <lineage>
        <taxon>Bacteria</taxon>
        <taxon>Pseudomonadati</taxon>
        <taxon>Bacteroidota</taxon>
        <taxon>Flavobacteriia</taxon>
        <taxon>Flavobacteriales</taxon>
        <taxon>Weeksellaceae</taxon>
        <taxon>Chryseobacterium group</taxon>
        <taxon>Kaistella</taxon>
    </lineage>
</organism>
<dbReference type="GO" id="GO:0012505">
    <property type="term" value="C:endomembrane system"/>
    <property type="evidence" value="ECO:0007669"/>
    <property type="project" value="UniProtKB-SubCell"/>
</dbReference>
<evidence type="ECO:0000256" key="4">
    <source>
        <dbReference type="ARBA" id="ARBA00023136"/>
    </source>
</evidence>
<sequence length="129" mass="14855">MLTALKEKVRKLKAEIQVLIYAYSDKRTPLLAKLVIGLTVGYLLSPIDLIPDFIPVLGILDDLIIVPLLIMWSIRLIPKNILEEARKNVAENPKKLQKTNWIFAALIVLFWLFLVYLAYQKFGAPYFKN</sequence>
<dbReference type="Proteomes" id="UP000270224">
    <property type="component" value="Unassembled WGS sequence"/>
</dbReference>
<dbReference type="Pfam" id="PF06803">
    <property type="entry name" value="DUF1232"/>
    <property type="match status" value="1"/>
</dbReference>
<name>A0A3N0WTR4_9FLAO</name>
<dbReference type="AlphaFoldDB" id="A0A3N0WTR4"/>
<evidence type="ECO:0000259" key="6">
    <source>
        <dbReference type="Pfam" id="PF06803"/>
    </source>
</evidence>
<keyword evidence="3 5" id="KW-1133">Transmembrane helix</keyword>
<evidence type="ECO:0000256" key="3">
    <source>
        <dbReference type="ARBA" id="ARBA00022989"/>
    </source>
</evidence>
<keyword evidence="2 5" id="KW-0812">Transmembrane</keyword>
<dbReference type="OrthoDB" id="9800202at2"/>
<gene>
    <name evidence="7" type="ORF">EGI11_11130</name>
</gene>
<dbReference type="EMBL" id="RJUG01000004">
    <property type="protein sequence ID" value="ROI08476.1"/>
    <property type="molecule type" value="Genomic_DNA"/>
</dbReference>
<reference evidence="8" key="1">
    <citation type="submission" date="2018-11" db="EMBL/GenBank/DDBJ databases">
        <title>Proposal to divide the Flavobacteriaceae and reorganize its genera based on Amino Acid Identity values calculated from whole genome sequences.</title>
        <authorList>
            <person name="Nicholson A.C."/>
            <person name="Gulvik C.A."/>
            <person name="Whitney A.M."/>
            <person name="Humrighouse B.W."/>
            <person name="Bell M."/>
            <person name="Holmens B."/>
            <person name="Steigerwalt A."/>
            <person name="Villarma A."/>
            <person name="Sheth M."/>
            <person name="Batra D."/>
            <person name="Pryor J."/>
            <person name="Bernardet J.-F."/>
            <person name="Hugo C."/>
            <person name="Kampfer P."/>
            <person name="Newman J."/>
            <person name="Mcquiston J.R."/>
        </authorList>
    </citation>
    <scope>NUCLEOTIDE SEQUENCE [LARGE SCALE GENOMIC DNA]</scope>
    <source>
        <strain evidence="8">H3056</strain>
    </source>
</reference>
<evidence type="ECO:0000256" key="1">
    <source>
        <dbReference type="ARBA" id="ARBA00004127"/>
    </source>
</evidence>
<evidence type="ECO:0000256" key="2">
    <source>
        <dbReference type="ARBA" id="ARBA00022692"/>
    </source>
</evidence>
<feature type="domain" description="DUF1232" evidence="6">
    <location>
        <begin position="32"/>
        <end position="68"/>
    </location>
</feature>
<feature type="transmembrane region" description="Helical" evidence="5">
    <location>
        <begin position="30"/>
        <end position="47"/>
    </location>
</feature>
<comment type="caution">
    <text evidence="7">The sequence shown here is derived from an EMBL/GenBank/DDBJ whole genome shotgun (WGS) entry which is preliminary data.</text>
</comment>